<organism evidence="4 5">
    <name type="scientific">Sinorhizobium saheli</name>
    <dbReference type="NCBI Taxonomy" id="36856"/>
    <lineage>
        <taxon>Bacteria</taxon>
        <taxon>Pseudomonadati</taxon>
        <taxon>Pseudomonadota</taxon>
        <taxon>Alphaproteobacteria</taxon>
        <taxon>Hyphomicrobiales</taxon>
        <taxon>Rhizobiaceae</taxon>
        <taxon>Sinorhizobium/Ensifer group</taxon>
        <taxon>Sinorhizobium</taxon>
    </lineage>
</organism>
<dbReference type="Pfam" id="PF18145">
    <property type="entry name" value="SAVED"/>
    <property type="match status" value="1"/>
</dbReference>
<sequence>MYRETADWALREFIRYLFRPNGFEVRFAGFCSAVLVALLGGNWLVKATLRGEYSLEIGSTNIIPEWAQWSLVTIFSVMIILCFVVGWKRFTRENELRNRKKVIVIEGRGLREDDGSPLTAAVPADIVGHRLGVSLDLRQKRDGFIIDPEALLPEVDAARRTVQQYARQNDRQDVTMVYGGLTPVPMTFLTGVAFDDEGSIVVMDWDRTRESWRALDSHDDGQRFIVEGLDAVQGSPEVVLAVSVSYQVRDENIGTTFDLPVVRMSLPALNSSHWSQAKQSALAQQLLDTAKLLEAKGVTTIHLLLACQNSVAFNLGRRYDKRNLPGVVVYQYEANGAKKFPWGVRMPVAGVAAPSIVRT</sequence>
<evidence type="ECO:0000259" key="2">
    <source>
        <dbReference type="Pfam" id="PF18145"/>
    </source>
</evidence>
<evidence type="ECO:0000313" key="5">
    <source>
        <dbReference type="Proteomes" id="UP000078507"/>
    </source>
</evidence>
<gene>
    <name evidence="4" type="ORF">ATB98_24185</name>
</gene>
<keyword evidence="1" id="KW-0812">Transmembrane</keyword>
<reference evidence="4 5" key="1">
    <citation type="submission" date="2015-11" db="EMBL/GenBank/DDBJ databases">
        <title>Ensifer anhuiense sp. nov., an effective nitrogen fixation bacterium with Glycine soja.</title>
        <authorList>
            <person name="Yan H."/>
            <person name="Chen W."/>
        </authorList>
    </citation>
    <scope>NUCLEOTIDE SEQUENCE [LARGE SCALE GENOMIC DNA]</scope>
    <source>
        <strain evidence="4 5">LMG 7837</strain>
    </source>
</reference>
<proteinExistence type="predicted"/>
<dbReference type="OrthoDB" id="8687383at2"/>
<keyword evidence="5" id="KW-1185">Reference proteome</keyword>
<dbReference type="EMBL" id="LNQB01000061">
    <property type="protein sequence ID" value="OAP48451.1"/>
    <property type="molecule type" value="Genomic_DNA"/>
</dbReference>
<evidence type="ECO:0000259" key="3">
    <source>
        <dbReference type="Pfam" id="PF18303"/>
    </source>
</evidence>
<dbReference type="RefSeq" id="WP_066870616.1">
    <property type="nucleotide sequence ID" value="NZ_LNQB01000061.1"/>
</dbReference>
<keyword evidence="1" id="KW-0472">Membrane</keyword>
<feature type="domain" description="SAVED-fused 2TM effector" evidence="3">
    <location>
        <begin position="10"/>
        <end position="150"/>
    </location>
</feature>
<dbReference type="InterPro" id="IPR040836">
    <property type="entry name" value="SAVED"/>
</dbReference>
<feature type="domain" description="SMODS-associated and fused to various effectors" evidence="2">
    <location>
        <begin position="160"/>
        <end position="346"/>
    </location>
</feature>
<dbReference type="STRING" id="36856.ATB98_24185"/>
<dbReference type="Proteomes" id="UP000078507">
    <property type="component" value="Unassembled WGS sequence"/>
</dbReference>
<feature type="transmembrane region" description="Helical" evidence="1">
    <location>
        <begin position="66"/>
        <end position="87"/>
    </location>
</feature>
<dbReference type="Pfam" id="PF18303">
    <property type="entry name" value="Saf_2TM"/>
    <property type="match status" value="1"/>
</dbReference>
<accession>A0A178YMA5</accession>
<dbReference type="AlphaFoldDB" id="A0A178YMA5"/>
<dbReference type="NCBIfam" id="NF033611">
    <property type="entry name" value="SAVED"/>
    <property type="match status" value="1"/>
</dbReference>
<protein>
    <recommendedName>
        <fullName evidence="6">2-methylthioadenine synthetase</fullName>
    </recommendedName>
</protein>
<comment type="caution">
    <text evidence="4">The sequence shown here is derived from an EMBL/GenBank/DDBJ whole genome shotgun (WGS) entry which is preliminary data.</text>
</comment>
<dbReference type="InterPro" id="IPR041167">
    <property type="entry name" value="Saf_2TM"/>
</dbReference>
<evidence type="ECO:0008006" key="6">
    <source>
        <dbReference type="Google" id="ProtNLM"/>
    </source>
</evidence>
<keyword evidence="1" id="KW-1133">Transmembrane helix</keyword>
<name>A0A178YMA5_SINSA</name>
<feature type="transmembrane region" description="Helical" evidence="1">
    <location>
        <begin position="25"/>
        <end position="46"/>
    </location>
</feature>
<evidence type="ECO:0000256" key="1">
    <source>
        <dbReference type="SAM" id="Phobius"/>
    </source>
</evidence>
<evidence type="ECO:0000313" key="4">
    <source>
        <dbReference type="EMBL" id="OAP48451.1"/>
    </source>
</evidence>